<evidence type="ECO:0000313" key="2">
    <source>
        <dbReference type="Proteomes" id="UP000199158"/>
    </source>
</evidence>
<dbReference type="RefSeq" id="WP_092750521.1">
    <property type="nucleotide sequence ID" value="NZ_FOCG01000001.1"/>
</dbReference>
<dbReference type="OrthoDB" id="90759at2"/>
<dbReference type="Pfam" id="PF09684">
    <property type="entry name" value="Tail_P2_I"/>
    <property type="match status" value="1"/>
</dbReference>
<accession>A0A1H7YJ96</accession>
<dbReference type="STRING" id="474960.SAMN05216180_0065"/>
<reference evidence="1 2" key="1">
    <citation type="submission" date="2016-10" db="EMBL/GenBank/DDBJ databases">
        <authorList>
            <person name="de Groot N.N."/>
        </authorList>
    </citation>
    <scope>NUCLEOTIDE SEQUENCE [LARGE SCALE GENOMIC DNA]</scope>
    <source>
        <strain evidence="1 2">CGMCC 1.5070</strain>
    </source>
</reference>
<protein>
    <submittedName>
        <fullName evidence="1">Phage tail protein, P2 protein I family</fullName>
    </submittedName>
</protein>
<dbReference type="EMBL" id="FOCG01000001">
    <property type="protein sequence ID" value="SEM45904.1"/>
    <property type="molecule type" value="Genomic_DNA"/>
</dbReference>
<keyword evidence="2" id="KW-1185">Reference proteome</keyword>
<organism evidence="1 2">
    <name type="scientific">Hydrogenoanaerobacterium saccharovorans</name>
    <dbReference type="NCBI Taxonomy" id="474960"/>
    <lineage>
        <taxon>Bacteria</taxon>
        <taxon>Bacillati</taxon>
        <taxon>Bacillota</taxon>
        <taxon>Clostridia</taxon>
        <taxon>Eubacteriales</taxon>
        <taxon>Oscillospiraceae</taxon>
        <taxon>Hydrogenoanaerobacterium</taxon>
    </lineage>
</organism>
<name>A0A1H7YJ96_9FIRM</name>
<dbReference type="AlphaFoldDB" id="A0A1H7YJ96"/>
<dbReference type="InterPro" id="IPR006521">
    <property type="entry name" value="Tail_protein_I"/>
</dbReference>
<proteinExistence type="predicted"/>
<sequence>MMTLENVSLLSLQTSYMRQDPTTVALCAALDEQFRQLGEDVKRVLIYARIGALDDALLDELAWSMHVDGYDAKAGIDEKRRMIKSSLRIHRYKGTVYAVEQVVADVFGEDAEVLEWFDYEGKPYHFKVNVYCKEHGASAADILRAERLILASKNLRSVLERIVLILFSKGTLQVNSAAIISEVTMILPLPQFGGGAVFCGGVISSELVQIEPLQTADK</sequence>
<gene>
    <name evidence="1" type="ORF">SAMN05216180_0065</name>
</gene>
<evidence type="ECO:0000313" key="1">
    <source>
        <dbReference type="EMBL" id="SEM45904.1"/>
    </source>
</evidence>
<dbReference type="Proteomes" id="UP000199158">
    <property type="component" value="Unassembled WGS sequence"/>
</dbReference>
<dbReference type="NCBIfam" id="TIGR01634">
    <property type="entry name" value="tail_P2_I"/>
    <property type="match status" value="1"/>
</dbReference>